<gene>
    <name evidence="2" type="ORF">GGE40_004443</name>
</gene>
<comment type="caution">
    <text evidence="2">The sequence shown here is derived from an EMBL/GenBank/DDBJ whole genome shotgun (WGS) entry which is preliminary data.</text>
</comment>
<keyword evidence="3" id="KW-1185">Reference proteome</keyword>
<dbReference type="Proteomes" id="UP000534590">
    <property type="component" value="Unassembled WGS sequence"/>
</dbReference>
<organism evidence="2 3">
    <name type="scientific">Agrobacterium radiobacter</name>
    <dbReference type="NCBI Taxonomy" id="362"/>
    <lineage>
        <taxon>Bacteria</taxon>
        <taxon>Pseudomonadati</taxon>
        <taxon>Pseudomonadota</taxon>
        <taxon>Alphaproteobacteria</taxon>
        <taxon>Hyphomicrobiales</taxon>
        <taxon>Rhizobiaceae</taxon>
        <taxon>Rhizobium/Agrobacterium group</taxon>
        <taxon>Agrobacterium</taxon>
        <taxon>Agrobacterium tumefaciens complex</taxon>
    </lineage>
</organism>
<feature type="domain" description="AB hydrolase-1" evidence="1">
    <location>
        <begin position="38"/>
        <end position="289"/>
    </location>
</feature>
<dbReference type="InterPro" id="IPR000073">
    <property type="entry name" value="AB_hydrolase_1"/>
</dbReference>
<reference evidence="2 3" key="1">
    <citation type="submission" date="2020-08" db="EMBL/GenBank/DDBJ databases">
        <title>Genomic Encyclopedia of Type Strains, Phase IV (KMG-V): Genome sequencing to study the core and pangenomes of soil and plant-associated prokaryotes.</title>
        <authorList>
            <person name="Whitman W."/>
        </authorList>
    </citation>
    <scope>NUCLEOTIDE SEQUENCE [LARGE SCALE GENOMIC DNA]</scope>
    <source>
        <strain evidence="2 3">SEMIA 461</strain>
    </source>
</reference>
<dbReference type="InterPro" id="IPR029058">
    <property type="entry name" value="AB_hydrolase_fold"/>
</dbReference>
<evidence type="ECO:0000313" key="2">
    <source>
        <dbReference type="EMBL" id="MBB4492598.1"/>
    </source>
</evidence>
<dbReference type="GO" id="GO:0018785">
    <property type="term" value="F:haloacetate dehalogenase activity"/>
    <property type="evidence" value="ECO:0007669"/>
    <property type="project" value="UniProtKB-EC"/>
</dbReference>
<dbReference type="EMBL" id="JACIHP010000005">
    <property type="protein sequence ID" value="MBB4492598.1"/>
    <property type="molecule type" value="Genomic_DNA"/>
</dbReference>
<dbReference type="Gene3D" id="3.40.50.1820">
    <property type="entry name" value="alpha/beta hydrolase"/>
    <property type="match status" value="1"/>
</dbReference>
<keyword evidence="2" id="KW-0378">Hydrolase</keyword>
<accession>A0ABR6JCC3</accession>
<dbReference type="SUPFAM" id="SSF53474">
    <property type="entry name" value="alpha/beta-Hydrolases"/>
    <property type="match status" value="1"/>
</dbReference>
<proteinExistence type="predicted"/>
<dbReference type="Pfam" id="PF00561">
    <property type="entry name" value="Abhydrolase_1"/>
    <property type="match status" value="1"/>
</dbReference>
<protein>
    <submittedName>
        <fullName evidence="2">Haloacetate dehalogenase</fullName>
        <ecNumber evidence="2">3.8.1.3</ecNumber>
    </submittedName>
</protein>
<sequence length="306" mass="33867">MNICEAADAKLLPGFNRQFIEVDGNKILALVGGSGPGLLMLHGDPQTHLCWHDIAPRLTDCFTVVLTDIRGRGESHKPKAGQSPNPFAKRAMAAEQIAVMRELGFERFSLVGHDRGARVARRMALDHPGAIERLCVMDIVPALDFYANATAEIAQDYFYFFFLTQPYPQPDRLIEGDAEAFQRQILFGLGDKPVPYDDDALAVYLERSTDPASIFAMCECFRAGFGIDREHDAADRAAGRKIGCPTLVLWGEAGVTGRHFNLEAIWNGWCEDARFAPMPSGHFIPEEAPKEAFTALYPFLTEGQMS</sequence>
<evidence type="ECO:0000313" key="3">
    <source>
        <dbReference type="Proteomes" id="UP000534590"/>
    </source>
</evidence>
<dbReference type="PANTHER" id="PTHR43329">
    <property type="entry name" value="EPOXIDE HYDROLASE"/>
    <property type="match status" value="1"/>
</dbReference>
<name>A0ABR6JCC3_AGRRD</name>
<evidence type="ECO:0000259" key="1">
    <source>
        <dbReference type="Pfam" id="PF00561"/>
    </source>
</evidence>
<dbReference type="RefSeq" id="WP_183229467.1">
    <property type="nucleotide sequence ID" value="NZ_JACIGS010000005.1"/>
</dbReference>
<dbReference type="EC" id="3.8.1.3" evidence="2"/>